<gene>
    <name evidence="2" type="ORF">AAFF_G00065270</name>
</gene>
<sequence>MIWQAEHRQAYRCRSQSQRRLRSYKAKNSASHPKWKSEIRPPSPQRLLRQFIHHLMSSHPGRNRNPRHVQRNQRFPQ</sequence>
<evidence type="ECO:0000313" key="3">
    <source>
        <dbReference type="Proteomes" id="UP001221898"/>
    </source>
</evidence>
<accession>A0AAD7T3T4</accession>
<proteinExistence type="predicted"/>
<evidence type="ECO:0000313" key="2">
    <source>
        <dbReference type="EMBL" id="KAJ8413929.1"/>
    </source>
</evidence>
<protein>
    <submittedName>
        <fullName evidence="2">Uncharacterized protein</fullName>
    </submittedName>
</protein>
<feature type="region of interest" description="Disordered" evidence="1">
    <location>
        <begin position="1"/>
        <end position="43"/>
    </location>
</feature>
<feature type="compositionally biased region" description="Basic residues" evidence="1">
    <location>
        <begin position="61"/>
        <end position="71"/>
    </location>
</feature>
<organism evidence="2 3">
    <name type="scientific">Aldrovandia affinis</name>
    <dbReference type="NCBI Taxonomy" id="143900"/>
    <lineage>
        <taxon>Eukaryota</taxon>
        <taxon>Metazoa</taxon>
        <taxon>Chordata</taxon>
        <taxon>Craniata</taxon>
        <taxon>Vertebrata</taxon>
        <taxon>Euteleostomi</taxon>
        <taxon>Actinopterygii</taxon>
        <taxon>Neopterygii</taxon>
        <taxon>Teleostei</taxon>
        <taxon>Notacanthiformes</taxon>
        <taxon>Halosauridae</taxon>
        <taxon>Aldrovandia</taxon>
    </lineage>
</organism>
<dbReference type="EMBL" id="JAINUG010000014">
    <property type="protein sequence ID" value="KAJ8413929.1"/>
    <property type="molecule type" value="Genomic_DNA"/>
</dbReference>
<dbReference type="AlphaFoldDB" id="A0AAD7T3T4"/>
<feature type="region of interest" description="Disordered" evidence="1">
    <location>
        <begin position="56"/>
        <end position="77"/>
    </location>
</feature>
<reference evidence="2" key="1">
    <citation type="journal article" date="2023" name="Science">
        <title>Genome structures resolve the early diversification of teleost fishes.</title>
        <authorList>
            <person name="Parey E."/>
            <person name="Louis A."/>
            <person name="Montfort J."/>
            <person name="Bouchez O."/>
            <person name="Roques C."/>
            <person name="Iampietro C."/>
            <person name="Lluch J."/>
            <person name="Castinel A."/>
            <person name="Donnadieu C."/>
            <person name="Desvignes T."/>
            <person name="Floi Bucao C."/>
            <person name="Jouanno E."/>
            <person name="Wen M."/>
            <person name="Mejri S."/>
            <person name="Dirks R."/>
            <person name="Jansen H."/>
            <person name="Henkel C."/>
            <person name="Chen W.J."/>
            <person name="Zahm M."/>
            <person name="Cabau C."/>
            <person name="Klopp C."/>
            <person name="Thompson A.W."/>
            <person name="Robinson-Rechavi M."/>
            <person name="Braasch I."/>
            <person name="Lecointre G."/>
            <person name="Bobe J."/>
            <person name="Postlethwait J.H."/>
            <person name="Berthelot C."/>
            <person name="Roest Crollius H."/>
            <person name="Guiguen Y."/>
        </authorList>
    </citation>
    <scope>NUCLEOTIDE SEQUENCE</scope>
    <source>
        <strain evidence="2">NC1722</strain>
    </source>
</reference>
<evidence type="ECO:0000256" key="1">
    <source>
        <dbReference type="SAM" id="MobiDB-lite"/>
    </source>
</evidence>
<keyword evidence="3" id="KW-1185">Reference proteome</keyword>
<name>A0AAD7T3T4_9TELE</name>
<comment type="caution">
    <text evidence="2">The sequence shown here is derived from an EMBL/GenBank/DDBJ whole genome shotgun (WGS) entry which is preliminary data.</text>
</comment>
<dbReference type="Proteomes" id="UP001221898">
    <property type="component" value="Unassembled WGS sequence"/>
</dbReference>